<reference evidence="1 2" key="1">
    <citation type="submission" date="2019-09" db="EMBL/GenBank/DDBJ databases">
        <title>A chromosome-level genome assembly of the Chinese tupelo Nyssa sinensis.</title>
        <authorList>
            <person name="Yang X."/>
            <person name="Kang M."/>
            <person name="Yang Y."/>
            <person name="Xiong H."/>
            <person name="Wang M."/>
            <person name="Zhang Z."/>
            <person name="Wang Z."/>
            <person name="Wu H."/>
            <person name="Ma T."/>
            <person name="Liu J."/>
            <person name="Xi Z."/>
        </authorList>
    </citation>
    <scope>NUCLEOTIDE SEQUENCE [LARGE SCALE GENOMIC DNA]</scope>
    <source>
        <strain evidence="1">J267</strain>
        <tissue evidence="1">Leaf</tissue>
    </source>
</reference>
<dbReference type="Proteomes" id="UP000325577">
    <property type="component" value="Linkage Group LG2"/>
</dbReference>
<organism evidence="1 2">
    <name type="scientific">Nyssa sinensis</name>
    <dbReference type="NCBI Taxonomy" id="561372"/>
    <lineage>
        <taxon>Eukaryota</taxon>
        <taxon>Viridiplantae</taxon>
        <taxon>Streptophyta</taxon>
        <taxon>Embryophyta</taxon>
        <taxon>Tracheophyta</taxon>
        <taxon>Spermatophyta</taxon>
        <taxon>Magnoliopsida</taxon>
        <taxon>eudicotyledons</taxon>
        <taxon>Gunneridae</taxon>
        <taxon>Pentapetalae</taxon>
        <taxon>asterids</taxon>
        <taxon>Cornales</taxon>
        <taxon>Nyssaceae</taxon>
        <taxon>Nyssa</taxon>
    </lineage>
</organism>
<gene>
    <name evidence="1" type="ORF">F0562_004784</name>
</gene>
<dbReference type="AlphaFoldDB" id="A0A5J5AG93"/>
<protein>
    <recommendedName>
        <fullName evidence="3">NAC domain-containing protein</fullName>
    </recommendedName>
</protein>
<dbReference type="EMBL" id="CM018043">
    <property type="protein sequence ID" value="KAA8530075.1"/>
    <property type="molecule type" value="Genomic_DNA"/>
</dbReference>
<evidence type="ECO:0000313" key="2">
    <source>
        <dbReference type="Proteomes" id="UP000325577"/>
    </source>
</evidence>
<keyword evidence="2" id="KW-1185">Reference proteome</keyword>
<proteinExistence type="predicted"/>
<evidence type="ECO:0008006" key="3">
    <source>
        <dbReference type="Google" id="ProtNLM"/>
    </source>
</evidence>
<evidence type="ECO:0000313" key="1">
    <source>
        <dbReference type="EMBL" id="KAA8530075.1"/>
    </source>
</evidence>
<accession>A0A5J5AG93</accession>
<name>A0A5J5AG93_9ASTE</name>
<sequence length="89" mass="10199">MNIALMGSDSATNPNSTQKCMVEMEDWVVCRIYQKKRKAKSDGVKARFPNSGKTRNIGVIRPTVMDVMMEDSTGLWPRSTFPIMFKWDH</sequence>